<dbReference type="Pfam" id="PF13426">
    <property type="entry name" value="PAS_9"/>
    <property type="match status" value="1"/>
</dbReference>
<evidence type="ECO:0000256" key="3">
    <source>
        <dbReference type="ARBA" id="ARBA00012438"/>
    </source>
</evidence>
<dbReference type="NCBIfam" id="TIGR00229">
    <property type="entry name" value="sensory_box"/>
    <property type="match status" value="1"/>
</dbReference>
<dbReference type="InterPro" id="IPR004358">
    <property type="entry name" value="Sig_transdc_His_kin-like_C"/>
</dbReference>
<organism evidence="15 16">
    <name type="scientific">Tritonibacter scottomollicae</name>
    <name type="common">Epibacterium scottomollicae</name>
    <dbReference type="NCBI Taxonomy" id="483013"/>
    <lineage>
        <taxon>Bacteria</taxon>
        <taxon>Pseudomonadati</taxon>
        <taxon>Pseudomonadota</taxon>
        <taxon>Alphaproteobacteria</taxon>
        <taxon>Rhodobacterales</taxon>
        <taxon>Paracoccaceae</taxon>
        <taxon>Tritonibacter</taxon>
    </lineage>
</organism>
<keyword evidence="10 15" id="KW-0067">ATP-binding</keyword>
<feature type="domain" description="PAS" evidence="14">
    <location>
        <begin position="397"/>
        <end position="448"/>
    </location>
</feature>
<evidence type="ECO:0000256" key="5">
    <source>
        <dbReference type="ARBA" id="ARBA00022553"/>
    </source>
</evidence>
<evidence type="ECO:0000259" key="13">
    <source>
        <dbReference type="PROSITE" id="PS50109"/>
    </source>
</evidence>
<dbReference type="SUPFAM" id="SSF47384">
    <property type="entry name" value="Homodimeric domain of signal transducing histidine kinase"/>
    <property type="match status" value="1"/>
</dbReference>
<dbReference type="PANTHER" id="PTHR43304:SF1">
    <property type="entry name" value="PAC DOMAIN-CONTAINING PROTEIN"/>
    <property type="match status" value="1"/>
</dbReference>
<keyword evidence="11" id="KW-1133">Transmembrane helix</keyword>
<keyword evidence="12" id="KW-0902">Two-component regulatory system</keyword>
<dbReference type="InterPro" id="IPR035965">
    <property type="entry name" value="PAS-like_dom_sf"/>
</dbReference>
<dbReference type="InterPro" id="IPR000014">
    <property type="entry name" value="PAS"/>
</dbReference>
<dbReference type="InterPro" id="IPR052162">
    <property type="entry name" value="Sensor_kinase/Photoreceptor"/>
</dbReference>
<feature type="domain" description="Histidine kinase" evidence="13">
    <location>
        <begin position="540"/>
        <end position="751"/>
    </location>
</feature>
<evidence type="ECO:0000259" key="14">
    <source>
        <dbReference type="PROSITE" id="PS50112"/>
    </source>
</evidence>
<dbReference type="Gene3D" id="3.30.450.20">
    <property type="entry name" value="PAS domain"/>
    <property type="match status" value="2"/>
</dbReference>
<evidence type="ECO:0000256" key="10">
    <source>
        <dbReference type="ARBA" id="ARBA00022840"/>
    </source>
</evidence>
<dbReference type="SUPFAM" id="SSF55785">
    <property type="entry name" value="PYP-like sensor domain (PAS domain)"/>
    <property type="match status" value="1"/>
</dbReference>
<dbReference type="InterPro" id="IPR003661">
    <property type="entry name" value="HisK_dim/P_dom"/>
</dbReference>
<dbReference type="InterPro" id="IPR029151">
    <property type="entry name" value="Sensor-like_sf"/>
</dbReference>
<evidence type="ECO:0000256" key="12">
    <source>
        <dbReference type="ARBA" id="ARBA00023012"/>
    </source>
</evidence>
<dbReference type="PROSITE" id="PS50109">
    <property type="entry name" value="HIS_KIN"/>
    <property type="match status" value="1"/>
</dbReference>
<keyword evidence="5" id="KW-0597">Phosphoprotein</keyword>
<dbReference type="InterPro" id="IPR036097">
    <property type="entry name" value="HisK_dim/P_sf"/>
</dbReference>
<keyword evidence="6" id="KW-0808">Transferase</keyword>
<keyword evidence="15" id="KW-0614">Plasmid</keyword>
<keyword evidence="8" id="KW-0547">Nucleotide-binding</keyword>
<evidence type="ECO:0000256" key="7">
    <source>
        <dbReference type="ARBA" id="ARBA00022692"/>
    </source>
</evidence>
<dbReference type="SUPFAM" id="SSF55874">
    <property type="entry name" value="ATPase domain of HSP90 chaperone/DNA topoisomerase II/histidine kinase"/>
    <property type="match status" value="1"/>
</dbReference>
<dbReference type="InterPro" id="IPR036890">
    <property type="entry name" value="HATPase_C_sf"/>
</dbReference>
<dbReference type="Gene3D" id="1.10.287.130">
    <property type="match status" value="1"/>
</dbReference>
<dbReference type="EMBL" id="CP136702">
    <property type="protein sequence ID" value="WOI31378.1"/>
    <property type="molecule type" value="Genomic_DNA"/>
</dbReference>
<dbReference type="CDD" id="cd00130">
    <property type="entry name" value="PAS"/>
    <property type="match status" value="1"/>
</dbReference>
<evidence type="ECO:0000256" key="11">
    <source>
        <dbReference type="ARBA" id="ARBA00022989"/>
    </source>
</evidence>
<dbReference type="InterPro" id="IPR005467">
    <property type="entry name" value="His_kinase_dom"/>
</dbReference>
<comment type="catalytic activity">
    <reaction evidence="1">
        <text>ATP + protein L-histidine = ADP + protein N-phospho-L-histidine.</text>
        <dbReference type="EC" id="2.7.13.3"/>
    </reaction>
</comment>
<keyword evidence="11" id="KW-0472">Membrane</keyword>
<name>A0ABZ0H9B0_TRISK</name>
<evidence type="ECO:0000256" key="6">
    <source>
        <dbReference type="ARBA" id="ARBA00022679"/>
    </source>
</evidence>
<dbReference type="Gene3D" id="3.30.565.10">
    <property type="entry name" value="Histidine kinase-like ATPase, C-terminal domain"/>
    <property type="match status" value="1"/>
</dbReference>
<evidence type="ECO:0000256" key="9">
    <source>
        <dbReference type="ARBA" id="ARBA00022777"/>
    </source>
</evidence>
<protein>
    <recommendedName>
        <fullName evidence="3">histidine kinase</fullName>
        <ecNumber evidence="3">2.7.13.3</ecNumber>
    </recommendedName>
</protein>
<accession>A0ABZ0H9B0</accession>
<evidence type="ECO:0000256" key="2">
    <source>
        <dbReference type="ARBA" id="ARBA00004651"/>
    </source>
</evidence>
<evidence type="ECO:0000256" key="1">
    <source>
        <dbReference type="ARBA" id="ARBA00000085"/>
    </source>
</evidence>
<gene>
    <name evidence="15" type="ORF">R1T40_00630</name>
</gene>
<evidence type="ECO:0000256" key="8">
    <source>
        <dbReference type="ARBA" id="ARBA00022741"/>
    </source>
</evidence>
<dbReference type="Proteomes" id="UP001302666">
    <property type="component" value="Plasmid unnamed5"/>
</dbReference>
<reference evidence="15 16" key="1">
    <citation type="submission" date="2023-10" db="EMBL/GenBank/DDBJ databases">
        <title>Eight complete genome sequences of bacteria isolated from laboratory stock of Giant Kelp gametophytes.</title>
        <authorList>
            <person name="Tolentino B."/>
            <person name="Nuzhdin S."/>
        </authorList>
    </citation>
    <scope>NUCLEOTIDE SEQUENCE [LARGE SCALE GENOMIC DNA]</scope>
    <source>
        <strain evidence="15 16">LC.270.F.C4</strain>
        <plasmid evidence="15 16">unnamed5</plasmid>
    </source>
</reference>
<proteinExistence type="predicted"/>
<dbReference type="SMART" id="SM00387">
    <property type="entry name" value="HATPase_c"/>
    <property type="match status" value="1"/>
</dbReference>
<evidence type="ECO:0000256" key="4">
    <source>
        <dbReference type="ARBA" id="ARBA00022475"/>
    </source>
</evidence>
<evidence type="ECO:0000313" key="15">
    <source>
        <dbReference type="EMBL" id="WOI31378.1"/>
    </source>
</evidence>
<keyword evidence="4" id="KW-1003">Cell membrane</keyword>
<sequence>MTIVSPRWISIKLKVALVVCLVSGASFSVFFAINYQDTIQRIHAHAEELIQRNHETHTRYIVDTLTKMRQDSEMIVGFPPISGIIRTREAIDNRDPLDGSTLADWRARLETLFISIIGNRSGYSQIRLILAENNWSEFARVDQDNGDVQVVPQDDLQSKGEEPYIKALQADPTSDILFSNVTRNREHQRVSGPPMLRSMKRVVDEHGNLLGAIVVNADIASLLTVPSSSEDLGQTFYSVENSEIAGIPVADGDRNFYANIEDKPDTISLEQLASFPERRLVHFKDQIGVYISRVDTGNEMVPFTFRIATTVDLHDLYSAARDELWRNVGNALWLTILASGLGYLFSAKLLRPLQVLLSEINESSQTLHPLSNRYRGNDEISDIAQNFTRLTNDLIHETQRLDMVLSNISEGILTLSEDGSIEDANPAASRILGNSEPELRGARFLELLGFDAEATQGLLEDAAYAHAAEEAGMRELTMTRSDGSRIVLNLTLQHATYAGEGRFIAMIRDVTRRAAATERSEALIAALQRSNAELDQFAYVASHDLKAPLRVISNAVVWLEEDLEPYLTDDTRESMNLLKSRTSRMERLLNDLLQHSRIGRVAEPETRIPGKTMAEELLQLLEVPDGMSISFSDGFLDLHMRKFPLETIFVNLIGNGIKHHDRDVGQITVNVEQCGAGWRFRVEDDGPGIEPVYHQRIFKVFQTLKSRDQLESSGMGLAFVKKYIDVAGGDIKILSDGERGTIFEFFWPFEKPQQDQAA</sequence>
<keyword evidence="7" id="KW-0812">Transmembrane</keyword>
<comment type="subcellular location">
    <subcellularLocation>
        <location evidence="2">Cell membrane</location>
        <topology evidence="2">Multi-pass membrane protein</topology>
    </subcellularLocation>
</comment>
<dbReference type="CDD" id="cd00082">
    <property type="entry name" value="HisKA"/>
    <property type="match status" value="1"/>
</dbReference>
<dbReference type="PANTHER" id="PTHR43304">
    <property type="entry name" value="PHYTOCHROME-LIKE PROTEIN CPH1"/>
    <property type="match status" value="1"/>
</dbReference>
<dbReference type="Pfam" id="PF02518">
    <property type="entry name" value="HATPase_c"/>
    <property type="match status" value="1"/>
</dbReference>
<dbReference type="GO" id="GO:0005524">
    <property type="term" value="F:ATP binding"/>
    <property type="evidence" value="ECO:0007669"/>
    <property type="project" value="UniProtKB-KW"/>
</dbReference>
<dbReference type="SMART" id="SM00388">
    <property type="entry name" value="HisKA"/>
    <property type="match status" value="1"/>
</dbReference>
<dbReference type="RefSeq" id="WP_317384030.1">
    <property type="nucleotide sequence ID" value="NZ_CP136702.1"/>
</dbReference>
<dbReference type="InterPro" id="IPR003594">
    <property type="entry name" value="HATPase_dom"/>
</dbReference>
<dbReference type="Pfam" id="PF00512">
    <property type="entry name" value="HisKA"/>
    <property type="match status" value="1"/>
</dbReference>
<keyword evidence="9" id="KW-0418">Kinase</keyword>
<dbReference type="EC" id="2.7.13.3" evidence="3"/>
<geneLocation type="plasmid" evidence="15 16">
    <name>unnamed5</name>
</geneLocation>
<evidence type="ECO:0000313" key="16">
    <source>
        <dbReference type="Proteomes" id="UP001302666"/>
    </source>
</evidence>
<dbReference type="SMART" id="SM00091">
    <property type="entry name" value="PAS"/>
    <property type="match status" value="1"/>
</dbReference>
<dbReference type="PROSITE" id="PS50112">
    <property type="entry name" value="PAS"/>
    <property type="match status" value="1"/>
</dbReference>
<dbReference type="SUPFAM" id="SSF103190">
    <property type="entry name" value="Sensory domain-like"/>
    <property type="match status" value="1"/>
</dbReference>
<keyword evidence="16" id="KW-1185">Reference proteome</keyword>
<dbReference type="PRINTS" id="PR00344">
    <property type="entry name" value="BCTRLSENSOR"/>
</dbReference>